<name>A0A062U2V3_9PROT</name>
<dbReference type="EMBL" id="AWFF01000098">
    <property type="protein sequence ID" value="KCZ50959.1"/>
    <property type="molecule type" value="Genomic_DNA"/>
</dbReference>
<keyword evidence="2 8" id="KW-0813">Transport</keyword>
<evidence type="ECO:0000313" key="13">
    <source>
        <dbReference type="EMBL" id="KCZ50959.1"/>
    </source>
</evidence>
<dbReference type="eggNOG" id="COG4771">
    <property type="taxonomic scope" value="Bacteria"/>
</dbReference>
<accession>A0A062U2V3</accession>
<protein>
    <recommendedName>
        <fullName evidence="15">TonB-dependent receptor</fullName>
    </recommendedName>
</protein>
<evidence type="ECO:0000256" key="6">
    <source>
        <dbReference type="ARBA" id="ARBA00023136"/>
    </source>
</evidence>
<evidence type="ECO:0000259" key="12">
    <source>
        <dbReference type="Pfam" id="PF07715"/>
    </source>
</evidence>
<dbReference type="PROSITE" id="PS52016">
    <property type="entry name" value="TONB_DEPENDENT_REC_3"/>
    <property type="match status" value="1"/>
</dbReference>
<keyword evidence="14" id="KW-1185">Reference proteome</keyword>
<dbReference type="Pfam" id="PF07715">
    <property type="entry name" value="Plug"/>
    <property type="match status" value="1"/>
</dbReference>
<feature type="domain" description="TonB-dependent receptor-like beta-barrel" evidence="11">
    <location>
        <begin position="396"/>
        <end position="920"/>
    </location>
</feature>
<evidence type="ECO:0000256" key="9">
    <source>
        <dbReference type="RuleBase" id="RU003357"/>
    </source>
</evidence>
<evidence type="ECO:0000256" key="7">
    <source>
        <dbReference type="ARBA" id="ARBA00023237"/>
    </source>
</evidence>
<dbReference type="InterPro" id="IPR039426">
    <property type="entry name" value="TonB-dep_rcpt-like"/>
</dbReference>
<dbReference type="InterPro" id="IPR037066">
    <property type="entry name" value="Plug_dom_sf"/>
</dbReference>
<dbReference type="PANTHER" id="PTHR47234">
    <property type="match status" value="1"/>
</dbReference>
<dbReference type="Proteomes" id="UP000027037">
    <property type="component" value="Unassembled WGS sequence"/>
</dbReference>
<dbReference type="SUPFAM" id="SSF56935">
    <property type="entry name" value="Porins"/>
    <property type="match status" value="1"/>
</dbReference>
<keyword evidence="6 8" id="KW-0472">Membrane</keyword>
<dbReference type="InterPro" id="IPR000531">
    <property type="entry name" value="Beta-barrel_TonB"/>
</dbReference>
<evidence type="ECO:0000259" key="11">
    <source>
        <dbReference type="Pfam" id="PF00593"/>
    </source>
</evidence>
<evidence type="ECO:0000313" key="14">
    <source>
        <dbReference type="Proteomes" id="UP000027037"/>
    </source>
</evidence>
<keyword evidence="10" id="KW-0732">Signal</keyword>
<dbReference type="GO" id="GO:0009279">
    <property type="term" value="C:cell outer membrane"/>
    <property type="evidence" value="ECO:0007669"/>
    <property type="project" value="UniProtKB-SubCell"/>
</dbReference>
<gene>
    <name evidence="13" type="ORF">HY29_06305</name>
</gene>
<keyword evidence="3 8" id="KW-1134">Transmembrane beta strand</keyword>
<dbReference type="STRING" id="1280946.HY29_06305"/>
<comment type="caution">
    <text evidence="13">The sequence shown here is derived from an EMBL/GenBank/DDBJ whole genome shotgun (WGS) entry which is preliminary data.</text>
</comment>
<evidence type="ECO:0000256" key="1">
    <source>
        <dbReference type="ARBA" id="ARBA00004571"/>
    </source>
</evidence>
<dbReference type="Pfam" id="PF00593">
    <property type="entry name" value="TonB_dep_Rec_b-barrel"/>
    <property type="match status" value="1"/>
</dbReference>
<keyword evidence="5 9" id="KW-0798">TonB box</keyword>
<evidence type="ECO:0000256" key="10">
    <source>
        <dbReference type="SAM" id="SignalP"/>
    </source>
</evidence>
<comment type="subcellular location">
    <subcellularLocation>
        <location evidence="1 8">Cell outer membrane</location>
        <topology evidence="1 8">Multi-pass membrane protein</topology>
    </subcellularLocation>
</comment>
<dbReference type="InterPro" id="IPR036942">
    <property type="entry name" value="Beta-barrel_TonB_sf"/>
</dbReference>
<dbReference type="Gene3D" id="2.170.130.10">
    <property type="entry name" value="TonB-dependent receptor, plug domain"/>
    <property type="match status" value="1"/>
</dbReference>
<dbReference type="eggNOG" id="COG1629">
    <property type="taxonomic scope" value="Bacteria"/>
</dbReference>
<evidence type="ECO:0000256" key="3">
    <source>
        <dbReference type="ARBA" id="ARBA00022452"/>
    </source>
</evidence>
<evidence type="ECO:0000256" key="5">
    <source>
        <dbReference type="ARBA" id="ARBA00023077"/>
    </source>
</evidence>
<comment type="similarity">
    <text evidence="8 9">Belongs to the TonB-dependent receptor family.</text>
</comment>
<dbReference type="Gene3D" id="2.40.170.20">
    <property type="entry name" value="TonB-dependent receptor, beta-barrel domain"/>
    <property type="match status" value="1"/>
</dbReference>
<keyword evidence="7 8" id="KW-0998">Cell outer membrane</keyword>
<evidence type="ECO:0000256" key="8">
    <source>
        <dbReference type="PROSITE-ProRule" id="PRU01360"/>
    </source>
</evidence>
<proteinExistence type="inferred from homology"/>
<feature type="chain" id="PRO_5001618774" description="TonB-dependent receptor" evidence="10">
    <location>
        <begin position="21"/>
        <end position="959"/>
    </location>
</feature>
<dbReference type="AlphaFoldDB" id="A0A062U2V3"/>
<keyword evidence="4 8" id="KW-0812">Transmembrane</keyword>
<evidence type="ECO:0008006" key="15">
    <source>
        <dbReference type="Google" id="ProtNLM"/>
    </source>
</evidence>
<feature type="domain" description="TonB-dependent receptor plug" evidence="12">
    <location>
        <begin position="45"/>
        <end position="164"/>
    </location>
</feature>
<sequence>MRLWTSASCAALALVFPAFAQEEDGSELRQSTVTVTGSLIAGTPEDAALPVDVLTAGELKLEGSPSITELIRNLGVSSGVDGQTNQFSSNGLEGTSNVNLRGLGAARTLVLINGRRQTYHPYAIGEQAQLFIDTNMIPSAAVGRIEVLKDGAAAIYGSDAIAGVVNFITRSDLDGFEIGGDFSQFDGTDGDYNLNAAYGLQGNNWNWVTSVGYNYRNEVPLLEKDWGILPYAENPVGGWSSLSNPGRYVALGITGGAIGAIGALDTEAGCDDVGGFINAADNNRCYFNFTQYDNLVEEEERYQIFSEFNRTFENGMDLHLEALYGYSDVPSWKTSPSYPPQELATQVVPASNPGFQQYMMDNPGDFPAGTLAALYIGRSFGWGGFPGTDYGPQEGYRNYKSYRLAGDVSGQFTNGINYDAALSWSTTEGERSTNDTYIAGFTAALNGYGVCVDPITGNDPATGTQPWTAGYTGTLAAGAGGCEWYNPFSNAIPANGITGQANPTYVPGLENTATLANWMTDGVGTVVTTDLLVLDASISGMSGVQASGGEIGWALGMQVRREGYEVDPNELSDLTVNPGPGGTGPFSFLAGTTPADEDQTIYAIFGELQVPLYDNIDMQVAMRYEDYGGDVGSTFDPKVAVKWQANDNLALRGSAQTSFRGPTLNQLSGQVTTLQFVAPASAFKAIDQFGNAELSPESAFSFNLGAIYDNQNGFTASVDYYNFDFSDPIIVEDQASIVNAAIAAVTAGDAEAGILSRITFEGGDPFGFTTRPGDNIARVQTNVVNGPDIQTSGIDLRAEQAWDMGQAALTVGGDMTYIIEYDVDDFDIEGVAIPGGDRVGQFNRSNFSRSLPQWKANLFANYAIGNHNFRGVMRHIDSYDDERGDLTGNGTSEIDSQTTFDLFYTWQSEWDLDIGLSVVNVTDEDPPFAQFDLNYDPYTHNPFGRTFKISVTKRFGGGQ</sequence>
<organism evidence="13 14">
    <name type="scientific">Hyphomonas beringensis</name>
    <dbReference type="NCBI Taxonomy" id="1280946"/>
    <lineage>
        <taxon>Bacteria</taxon>
        <taxon>Pseudomonadati</taxon>
        <taxon>Pseudomonadota</taxon>
        <taxon>Alphaproteobacteria</taxon>
        <taxon>Hyphomonadales</taxon>
        <taxon>Hyphomonadaceae</taxon>
        <taxon>Hyphomonas</taxon>
    </lineage>
</organism>
<dbReference type="InterPro" id="IPR012910">
    <property type="entry name" value="Plug_dom"/>
</dbReference>
<dbReference type="PANTHER" id="PTHR47234:SF1">
    <property type="entry name" value="TONB-DEPENDENT RECEPTOR"/>
    <property type="match status" value="1"/>
</dbReference>
<evidence type="ECO:0000256" key="4">
    <source>
        <dbReference type="ARBA" id="ARBA00022692"/>
    </source>
</evidence>
<dbReference type="PATRIC" id="fig|1280946.3.peg.3358"/>
<reference evidence="13 14" key="1">
    <citation type="journal article" date="2014" name="Antonie Van Leeuwenhoek">
        <title>Hyphomonas beringensis sp. nov. and Hyphomonas chukchiensis sp. nov., isolated from surface seawater of the Bering Sea and Chukchi Sea.</title>
        <authorList>
            <person name="Li C."/>
            <person name="Lai Q."/>
            <person name="Li G."/>
            <person name="Dong C."/>
            <person name="Wang J."/>
            <person name="Liao Y."/>
            <person name="Shao Z."/>
        </authorList>
    </citation>
    <scope>NUCLEOTIDE SEQUENCE [LARGE SCALE GENOMIC DNA]</scope>
    <source>
        <strain evidence="13 14">25B14_1</strain>
    </source>
</reference>
<feature type="signal peptide" evidence="10">
    <location>
        <begin position="1"/>
        <end position="20"/>
    </location>
</feature>
<evidence type="ECO:0000256" key="2">
    <source>
        <dbReference type="ARBA" id="ARBA00022448"/>
    </source>
</evidence>